<dbReference type="InterPro" id="IPR029017">
    <property type="entry name" value="Enolase-like_N"/>
</dbReference>
<evidence type="ECO:0000313" key="2">
    <source>
        <dbReference type="EMBL" id="KEI44569.1"/>
    </source>
</evidence>
<dbReference type="InterPro" id="IPR036849">
    <property type="entry name" value="Enolase-like_C_sf"/>
</dbReference>
<dbReference type="eggNOG" id="COG4948">
    <property type="taxonomic scope" value="Bacteria"/>
</dbReference>
<dbReference type="InterPro" id="IPR029065">
    <property type="entry name" value="Enolase_C-like"/>
</dbReference>
<dbReference type="Pfam" id="PF13378">
    <property type="entry name" value="MR_MLE_C"/>
    <property type="match status" value="1"/>
</dbReference>
<name>A0A073B9Z1_9PSEU</name>
<protein>
    <recommendedName>
        <fullName evidence="1">Enolase C-terminal domain-containing protein</fullName>
    </recommendedName>
</protein>
<dbReference type="InterPro" id="IPR034593">
    <property type="entry name" value="DgoD-like"/>
</dbReference>
<sequence>MRSPITHAGGITAVRRILDYAGMYQVKSGMHGPTDVSPIGLSAAVHLGLAVHNSGIQEYMVHSDETNAVFGPALEFAEGGLKPGEEPGLGIHFDEELAVEHPYEPAYLPTNLLLDGTVHDWWWTRRRHPANRPPPARSQW</sequence>
<dbReference type="EMBL" id="JNVU01000025">
    <property type="protein sequence ID" value="KEI44569.1"/>
    <property type="molecule type" value="Genomic_DNA"/>
</dbReference>
<proteinExistence type="predicted"/>
<dbReference type="AlphaFoldDB" id="A0A073B9Z1"/>
<comment type="caution">
    <text evidence="2">The sequence shown here is derived from an EMBL/GenBank/DDBJ whole genome shotgun (WGS) entry which is preliminary data.</text>
</comment>
<evidence type="ECO:0000313" key="3">
    <source>
        <dbReference type="Proteomes" id="UP000031419"/>
    </source>
</evidence>
<dbReference type="Gene3D" id="3.30.390.10">
    <property type="entry name" value="Enolase-like, N-terminal domain"/>
    <property type="match status" value="1"/>
</dbReference>
<reference evidence="2 3" key="1">
    <citation type="submission" date="2014-06" db="EMBL/GenBank/DDBJ databases">
        <title>Saccharopolyspora rectivirgula DSM-43113 Genome sequencing.</title>
        <authorList>
            <person name="Barrera C."/>
            <person name="Millon L."/>
            <person name="Rognon B."/>
            <person name="Zaugg C."/>
            <person name="Monod M."/>
        </authorList>
    </citation>
    <scope>NUCLEOTIDE SEQUENCE [LARGE SCALE GENOMIC DNA]</scope>
    <source>
        <strain evidence="2 3">DSM 43113</strain>
    </source>
</reference>
<accession>A0A073B9Z1</accession>
<feature type="domain" description="Enolase C-terminal" evidence="1">
    <location>
        <begin position="5"/>
        <end position="96"/>
    </location>
</feature>
<keyword evidence="3" id="KW-1185">Reference proteome</keyword>
<dbReference type="Proteomes" id="UP000031419">
    <property type="component" value="Unassembled WGS sequence"/>
</dbReference>
<evidence type="ECO:0000259" key="1">
    <source>
        <dbReference type="Pfam" id="PF13378"/>
    </source>
</evidence>
<dbReference type="STRING" id="28042.GU90_10430"/>
<dbReference type="PANTHER" id="PTHR48080">
    <property type="entry name" value="D-GALACTONATE DEHYDRATASE-RELATED"/>
    <property type="match status" value="1"/>
</dbReference>
<dbReference type="PANTHER" id="PTHR48080:SF6">
    <property type="entry name" value="STARVATION-SENSING PROTEIN RSPA"/>
    <property type="match status" value="1"/>
</dbReference>
<gene>
    <name evidence="2" type="ORF">GU90_10430</name>
</gene>
<dbReference type="Gene3D" id="3.20.20.120">
    <property type="entry name" value="Enolase-like C-terminal domain"/>
    <property type="match status" value="1"/>
</dbReference>
<organism evidence="2 3">
    <name type="scientific">Saccharopolyspora rectivirgula</name>
    <dbReference type="NCBI Taxonomy" id="28042"/>
    <lineage>
        <taxon>Bacteria</taxon>
        <taxon>Bacillati</taxon>
        <taxon>Actinomycetota</taxon>
        <taxon>Actinomycetes</taxon>
        <taxon>Pseudonocardiales</taxon>
        <taxon>Pseudonocardiaceae</taxon>
        <taxon>Saccharopolyspora</taxon>
    </lineage>
</organism>
<dbReference type="SUPFAM" id="SSF51604">
    <property type="entry name" value="Enolase C-terminal domain-like"/>
    <property type="match status" value="1"/>
</dbReference>